<dbReference type="InterPro" id="IPR043135">
    <property type="entry name" value="Fur_C"/>
</dbReference>
<keyword evidence="5" id="KW-0238">DNA-binding</keyword>
<dbReference type="EMBL" id="JANZXA010000006">
    <property type="protein sequence ID" value="MCT2399902.1"/>
    <property type="molecule type" value="Genomic_DNA"/>
</dbReference>
<evidence type="ECO:0000256" key="2">
    <source>
        <dbReference type="ARBA" id="ARBA00022491"/>
    </source>
</evidence>
<evidence type="ECO:0000313" key="7">
    <source>
        <dbReference type="EMBL" id="MCT2399902.1"/>
    </source>
</evidence>
<keyword evidence="8" id="KW-1185">Reference proteome</keyword>
<keyword evidence="6" id="KW-0804">Transcription</keyword>
<evidence type="ECO:0000256" key="6">
    <source>
        <dbReference type="ARBA" id="ARBA00023163"/>
    </source>
</evidence>
<evidence type="ECO:0000256" key="4">
    <source>
        <dbReference type="ARBA" id="ARBA00023015"/>
    </source>
</evidence>
<evidence type="ECO:0000256" key="1">
    <source>
        <dbReference type="ARBA" id="ARBA00007957"/>
    </source>
</evidence>
<dbReference type="Proteomes" id="UP001165583">
    <property type="component" value="Unassembled WGS sequence"/>
</dbReference>
<proteinExistence type="inferred from homology"/>
<keyword evidence="4" id="KW-0805">Transcription regulation</keyword>
<keyword evidence="3" id="KW-0862">Zinc</keyword>
<evidence type="ECO:0000256" key="5">
    <source>
        <dbReference type="ARBA" id="ARBA00023125"/>
    </source>
</evidence>
<accession>A0ABT2I507</accession>
<sequence>MEPDVASASVGRRRCSAENDALVLDLLTQANRPLSAYDIADRLGGRGTHMVANQVYRTLARLIDRHRVLRIETLNAYVLRRSGANICLICKCCGAIAWVDLPCIDHVIGKAAQGRCFDLTDAPIEARGECDECRSAD</sequence>
<dbReference type="SUPFAM" id="SSF46785">
    <property type="entry name" value="Winged helix' DNA-binding domain"/>
    <property type="match status" value="1"/>
</dbReference>
<evidence type="ECO:0000256" key="3">
    <source>
        <dbReference type="ARBA" id="ARBA00022833"/>
    </source>
</evidence>
<comment type="similarity">
    <text evidence="1">Belongs to the Fur family.</text>
</comment>
<protein>
    <submittedName>
        <fullName evidence="7">Transcriptional repressor</fullName>
    </submittedName>
</protein>
<organism evidence="7 8">
    <name type="scientific">Novosphingobium mangrovi</name>
    <name type="common">ex Huang et al. 2023</name>
    <dbReference type="NCBI Taxonomy" id="2976432"/>
    <lineage>
        <taxon>Bacteria</taxon>
        <taxon>Pseudomonadati</taxon>
        <taxon>Pseudomonadota</taxon>
        <taxon>Alphaproteobacteria</taxon>
        <taxon>Sphingomonadales</taxon>
        <taxon>Sphingomonadaceae</taxon>
        <taxon>Novosphingobium</taxon>
    </lineage>
</organism>
<dbReference type="InterPro" id="IPR002481">
    <property type="entry name" value="FUR"/>
</dbReference>
<dbReference type="RefSeq" id="WP_260046008.1">
    <property type="nucleotide sequence ID" value="NZ_JANZXA010000006.1"/>
</dbReference>
<dbReference type="InterPro" id="IPR036390">
    <property type="entry name" value="WH_DNA-bd_sf"/>
</dbReference>
<dbReference type="Gene3D" id="3.30.1490.190">
    <property type="match status" value="1"/>
</dbReference>
<evidence type="ECO:0000313" key="8">
    <source>
        <dbReference type="Proteomes" id="UP001165583"/>
    </source>
</evidence>
<comment type="caution">
    <text evidence="7">The sequence shown here is derived from an EMBL/GenBank/DDBJ whole genome shotgun (WGS) entry which is preliminary data.</text>
</comment>
<reference evidence="7" key="1">
    <citation type="submission" date="2022-09" db="EMBL/GenBank/DDBJ databases">
        <title>Novosphingobium sp. Nov., a polycyclic aromatic hydrocarbon-degrading bacterium isolated form mangrove sediments in HongKong.</title>
        <authorList>
            <person name="Hu Z."/>
        </authorList>
    </citation>
    <scope>NUCLEOTIDE SEQUENCE</scope>
    <source>
        <strain evidence="7">HK4-1</strain>
    </source>
</reference>
<dbReference type="Gene3D" id="1.10.10.10">
    <property type="entry name" value="Winged helix-like DNA-binding domain superfamily/Winged helix DNA-binding domain"/>
    <property type="match status" value="1"/>
</dbReference>
<gene>
    <name evidence="7" type="ORF">NZK81_10095</name>
</gene>
<keyword evidence="2" id="KW-0678">Repressor</keyword>
<dbReference type="InterPro" id="IPR036388">
    <property type="entry name" value="WH-like_DNA-bd_sf"/>
</dbReference>
<dbReference type="Pfam" id="PF01475">
    <property type="entry name" value="FUR"/>
    <property type="match status" value="1"/>
</dbReference>
<name>A0ABT2I507_9SPHN</name>